<gene>
    <name evidence="1" type="ORF">OIT44_02505</name>
</gene>
<dbReference type="RefSeq" id="WP_264336047.1">
    <property type="nucleotide sequence ID" value="NZ_JAOZFE010000002.1"/>
</dbReference>
<sequence length="143" mass="16399">MKSDINKLFNRLKFAGNLAFLIGVVGSVEKLLRKKTDFPTNSNDKQVYLFMNDEVYALQSGNVVEIDSKPESGYVIMTSRETIFKLGKFLNVKPGPDYMNRIFIQLKRAKNIKKYKDIIAIVEDDFQTNMSISDITHIIITQL</sequence>
<comment type="caution">
    <text evidence="1">The sequence shown here is derived from an EMBL/GenBank/DDBJ whole genome shotgun (WGS) entry which is preliminary data.</text>
</comment>
<organism evidence="1 2">
    <name type="scientific">Weissella ceti</name>
    <dbReference type="NCBI Taxonomy" id="759620"/>
    <lineage>
        <taxon>Bacteria</taxon>
        <taxon>Bacillati</taxon>
        <taxon>Bacillota</taxon>
        <taxon>Bacilli</taxon>
        <taxon>Lactobacillales</taxon>
        <taxon>Lactobacillaceae</taxon>
        <taxon>Weissella</taxon>
    </lineage>
</organism>
<proteinExistence type="predicted"/>
<keyword evidence="2" id="KW-1185">Reference proteome</keyword>
<evidence type="ECO:0000313" key="1">
    <source>
        <dbReference type="EMBL" id="MCW0952942.1"/>
    </source>
</evidence>
<evidence type="ECO:0000313" key="2">
    <source>
        <dbReference type="Proteomes" id="UP001526225"/>
    </source>
</evidence>
<dbReference type="EMBL" id="JAOZFE010000002">
    <property type="protein sequence ID" value="MCW0952942.1"/>
    <property type="molecule type" value="Genomic_DNA"/>
</dbReference>
<dbReference type="Proteomes" id="UP001526225">
    <property type="component" value="Unassembled WGS sequence"/>
</dbReference>
<reference evidence="1 2" key="1">
    <citation type="submission" date="2022-10" db="EMBL/GenBank/DDBJ databases">
        <title>Weissella fermenti sp. nov., isolated from fermented cabbage.</title>
        <authorList>
            <person name="Lee J.K."/>
            <person name="Baek J.H."/>
            <person name="Choi D.G."/>
            <person name="Kim J.M."/>
            <person name="Jeon C.O."/>
        </authorList>
    </citation>
    <scope>NUCLEOTIDE SEQUENCE [LARGE SCALE GENOMIC DNA]</scope>
    <source>
        <strain evidence="1 2">KACC 18534</strain>
    </source>
</reference>
<accession>A0ABT3E4X9</accession>
<protein>
    <submittedName>
        <fullName evidence="1">Uncharacterized protein</fullName>
    </submittedName>
</protein>
<name>A0ABT3E4X9_9LACO</name>